<dbReference type="Proteomes" id="UP001597307">
    <property type="component" value="Unassembled WGS sequence"/>
</dbReference>
<protein>
    <submittedName>
        <fullName evidence="6">TetR/AcrR family transcriptional regulator</fullName>
    </submittedName>
</protein>
<dbReference type="PANTHER" id="PTHR30055:SF234">
    <property type="entry name" value="HTH-TYPE TRANSCRIPTIONAL REGULATOR BETI"/>
    <property type="match status" value="1"/>
</dbReference>
<dbReference type="Gene3D" id="1.10.357.10">
    <property type="entry name" value="Tetracycline Repressor, domain 2"/>
    <property type="match status" value="1"/>
</dbReference>
<proteinExistence type="predicted"/>
<dbReference type="PRINTS" id="PR00455">
    <property type="entry name" value="HTHTETR"/>
</dbReference>
<dbReference type="PANTHER" id="PTHR30055">
    <property type="entry name" value="HTH-TYPE TRANSCRIPTIONAL REGULATOR RUTR"/>
    <property type="match status" value="1"/>
</dbReference>
<evidence type="ECO:0000259" key="5">
    <source>
        <dbReference type="PROSITE" id="PS50977"/>
    </source>
</evidence>
<accession>A0ABW4Q402</accession>
<dbReference type="EMBL" id="JBHUGA010000011">
    <property type="protein sequence ID" value="MFD1845974.1"/>
    <property type="molecule type" value="Genomic_DNA"/>
</dbReference>
<keyword evidence="1" id="KW-0805">Transcription regulation</keyword>
<evidence type="ECO:0000256" key="2">
    <source>
        <dbReference type="ARBA" id="ARBA00023125"/>
    </source>
</evidence>
<keyword evidence="2 4" id="KW-0238">DNA-binding</keyword>
<keyword evidence="3" id="KW-0804">Transcription</keyword>
<keyword evidence="7" id="KW-1185">Reference proteome</keyword>
<dbReference type="SUPFAM" id="SSF46689">
    <property type="entry name" value="Homeodomain-like"/>
    <property type="match status" value="1"/>
</dbReference>
<gene>
    <name evidence="6" type="ORF">ACFSFX_05120</name>
</gene>
<name>A0ABW4Q402_9MICC</name>
<dbReference type="PROSITE" id="PS50977">
    <property type="entry name" value="HTH_TETR_2"/>
    <property type="match status" value="1"/>
</dbReference>
<organism evidence="6 7">
    <name type="scientific">Arthrobacter flavus</name>
    <dbReference type="NCBI Taxonomy" id="95172"/>
    <lineage>
        <taxon>Bacteria</taxon>
        <taxon>Bacillati</taxon>
        <taxon>Actinomycetota</taxon>
        <taxon>Actinomycetes</taxon>
        <taxon>Micrococcales</taxon>
        <taxon>Micrococcaceae</taxon>
        <taxon>Arthrobacter</taxon>
    </lineage>
</organism>
<comment type="caution">
    <text evidence="6">The sequence shown here is derived from an EMBL/GenBank/DDBJ whole genome shotgun (WGS) entry which is preliminary data.</text>
</comment>
<sequence length="223" mass="24239">MTAQNSDRREDLLDATVALILRGGVRRASVEGIAREARVSKGAVYLEFPSKTALVDAAVQRELSRYLHSTAARIAADPEGGRLSGIYRHSIAELLARPFMRAIYEDDGRILDGLIRGPVRYRPRVLLGEEFLRTMADAGLVRADLDPATMSHLLSVLSVGPLLAEPVLRDQSAPALEATFELLADLVVAGLEPTLRADPEAGVRAFQKLADGVTLTFDGERPR</sequence>
<reference evidence="7" key="1">
    <citation type="journal article" date="2019" name="Int. J. Syst. Evol. Microbiol.">
        <title>The Global Catalogue of Microorganisms (GCM) 10K type strain sequencing project: providing services to taxonomists for standard genome sequencing and annotation.</title>
        <authorList>
            <consortium name="The Broad Institute Genomics Platform"/>
            <consortium name="The Broad Institute Genome Sequencing Center for Infectious Disease"/>
            <person name="Wu L."/>
            <person name="Ma J."/>
        </authorList>
    </citation>
    <scope>NUCLEOTIDE SEQUENCE [LARGE SCALE GENOMIC DNA]</scope>
    <source>
        <strain evidence="7">JCM 11496</strain>
    </source>
</reference>
<evidence type="ECO:0000256" key="4">
    <source>
        <dbReference type="PROSITE-ProRule" id="PRU00335"/>
    </source>
</evidence>
<dbReference type="InterPro" id="IPR009057">
    <property type="entry name" value="Homeodomain-like_sf"/>
</dbReference>
<dbReference type="InterPro" id="IPR050109">
    <property type="entry name" value="HTH-type_TetR-like_transc_reg"/>
</dbReference>
<feature type="domain" description="HTH tetR-type" evidence="5">
    <location>
        <begin position="6"/>
        <end position="66"/>
    </location>
</feature>
<dbReference type="InterPro" id="IPR001647">
    <property type="entry name" value="HTH_TetR"/>
</dbReference>
<evidence type="ECO:0000256" key="1">
    <source>
        <dbReference type="ARBA" id="ARBA00023015"/>
    </source>
</evidence>
<feature type="DNA-binding region" description="H-T-H motif" evidence="4">
    <location>
        <begin position="29"/>
        <end position="48"/>
    </location>
</feature>
<dbReference type="RefSeq" id="WP_343880408.1">
    <property type="nucleotide sequence ID" value="NZ_BAAAIJ010000047.1"/>
</dbReference>
<evidence type="ECO:0000256" key="3">
    <source>
        <dbReference type="ARBA" id="ARBA00023163"/>
    </source>
</evidence>
<dbReference type="Pfam" id="PF00440">
    <property type="entry name" value="TetR_N"/>
    <property type="match status" value="1"/>
</dbReference>
<evidence type="ECO:0000313" key="6">
    <source>
        <dbReference type="EMBL" id="MFD1845974.1"/>
    </source>
</evidence>
<evidence type="ECO:0000313" key="7">
    <source>
        <dbReference type="Proteomes" id="UP001597307"/>
    </source>
</evidence>